<accession>D6GRP1</accession>
<dbReference type="RefSeq" id="WP_014262059.1">
    <property type="nucleotide sequence ID" value="NC_016630.1"/>
</dbReference>
<dbReference type="InterPro" id="IPR053842">
    <property type="entry name" value="NikA-like"/>
</dbReference>
<dbReference type="STRING" id="546269.HMPREF0389_00247"/>
<gene>
    <name evidence="1" type="ordered locus">HMPREF0389_00247</name>
</gene>
<protein>
    <recommendedName>
        <fullName evidence="3">Bacterial mobilisation domain-containing protein</fullName>
    </recommendedName>
</protein>
<dbReference type="eggNOG" id="ENOG502ZTUJ">
    <property type="taxonomic scope" value="Bacteria"/>
</dbReference>
<dbReference type="KEGG" id="faa:HMPREF0389_00247"/>
<dbReference type="AlphaFoldDB" id="D6GRP1"/>
<dbReference type="Proteomes" id="UP000007468">
    <property type="component" value="Chromosome"/>
</dbReference>
<sequence>MKEKNRVRNVQLHFMVSPEERKQIEENMKLLSTENLGAYLRKMALDGYLIHLDLSEVREMIRLLRNATNNLNQIAKVANATGNIYGGEIKMMQERYELLWRSARKILSELSKI</sequence>
<evidence type="ECO:0000313" key="2">
    <source>
        <dbReference type="Proteomes" id="UP000007468"/>
    </source>
</evidence>
<dbReference type="OrthoDB" id="9804743at2"/>
<name>D6GRP1_FILAD</name>
<proteinExistence type="predicted"/>
<dbReference type="Pfam" id="PF21983">
    <property type="entry name" value="NikA-like"/>
    <property type="match status" value="1"/>
</dbReference>
<reference evidence="2" key="1">
    <citation type="submission" date="2010-12" db="EMBL/GenBank/DDBJ databases">
        <title>The genome sequence of Filifactor alocis strain ATCC 35896.</title>
        <authorList>
            <consortium name="The Broad Institute Genome Sequencing Platform"/>
            <person name="Ward D."/>
            <person name="Earl A."/>
            <person name="Feldgarden M."/>
            <person name="Young S.K."/>
            <person name="Gargeya S."/>
            <person name="Zeng Q."/>
            <person name="Alvarado L."/>
            <person name="Berlin A."/>
            <person name="Bochicchio J."/>
            <person name="Chapman S.B."/>
            <person name="Chen Z."/>
            <person name="Freedman E."/>
            <person name="Gellesch M."/>
            <person name="Goldberg J."/>
            <person name="Griggs A."/>
            <person name="Gujja S."/>
            <person name="Heilman E."/>
            <person name="Heiman D."/>
            <person name="Howarth C."/>
            <person name="Mehta T."/>
            <person name="Neiman D."/>
            <person name="Pearson M."/>
            <person name="Roberts A."/>
            <person name="Saif S."/>
            <person name="Shea T."/>
            <person name="Shenoy N."/>
            <person name="Sisk P."/>
            <person name="Stolte C."/>
            <person name="Sykes S."/>
            <person name="White J."/>
            <person name="Yandava C."/>
            <person name="Izard J."/>
            <person name="Blanton J.M."/>
            <person name="Baranova O.V."/>
            <person name="Tanner A.C."/>
            <person name="Dewhirst F.E."/>
            <person name="Haas B."/>
            <person name="Nusbaum C."/>
            <person name="Birren B."/>
        </authorList>
    </citation>
    <scope>NUCLEOTIDE SEQUENCE [LARGE SCALE GENOMIC DNA]</scope>
    <source>
        <strain evidence="2">ATCC 35896 / D40 B5</strain>
    </source>
</reference>
<dbReference type="PATRIC" id="fig|546269.5.peg.411"/>
<dbReference type="EMBL" id="CP002390">
    <property type="protein sequence ID" value="EFE28332.1"/>
    <property type="molecule type" value="Genomic_DNA"/>
</dbReference>
<keyword evidence="2" id="KW-1185">Reference proteome</keyword>
<evidence type="ECO:0000313" key="1">
    <source>
        <dbReference type="EMBL" id="EFE28332.1"/>
    </source>
</evidence>
<evidence type="ECO:0008006" key="3">
    <source>
        <dbReference type="Google" id="ProtNLM"/>
    </source>
</evidence>
<organism evidence="1 2">
    <name type="scientific">Filifactor alocis (strain ATCC 35896 / CCUG 47790 / D40 B5)</name>
    <name type="common">Fusobacterium alocis</name>
    <dbReference type="NCBI Taxonomy" id="546269"/>
    <lineage>
        <taxon>Bacteria</taxon>
        <taxon>Bacillati</taxon>
        <taxon>Bacillota</taxon>
        <taxon>Clostridia</taxon>
        <taxon>Peptostreptococcales</taxon>
        <taxon>Filifactoraceae</taxon>
        <taxon>Filifactor</taxon>
    </lineage>
</organism>